<evidence type="ECO:0000256" key="2">
    <source>
        <dbReference type="ARBA" id="ARBA00006003"/>
    </source>
</evidence>
<evidence type="ECO:0000256" key="13">
    <source>
        <dbReference type="ARBA" id="ARBA00034329"/>
    </source>
</evidence>
<organism evidence="14 15">
    <name type="scientific">Saccoglossus kowalevskii</name>
    <name type="common">Acorn worm</name>
    <dbReference type="NCBI Taxonomy" id="10224"/>
    <lineage>
        <taxon>Eukaryota</taxon>
        <taxon>Metazoa</taxon>
        <taxon>Hemichordata</taxon>
        <taxon>Enteropneusta</taxon>
        <taxon>Harrimaniidae</taxon>
        <taxon>Saccoglossus</taxon>
    </lineage>
</organism>
<comment type="similarity">
    <text evidence="2">Belongs to the glycosyltransferase 29 family.</text>
</comment>
<dbReference type="RefSeq" id="XP_006813991.1">
    <property type="nucleotide sequence ID" value="XM_006813928.1"/>
</dbReference>
<dbReference type="PANTHER" id="PTHR46059:SF1">
    <property type="entry name" value="BETA-GALACTOSIDE ALPHA-2,6-SIALYLTRANSFERASE"/>
    <property type="match status" value="1"/>
</dbReference>
<dbReference type="InterPro" id="IPR001675">
    <property type="entry name" value="Glyco_trans_29"/>
</dbReference>
<dbReference type="InterPro" id="IPR038578">
    <property type="entry name" value="GT29-like_sf"/>
</dbReference>
<protein>
    <recommendedName>
        <fullName evidence="13">beta-galactoside alpha-(2,6)-sialyltransferase</fullName>
        <ecNumber evidence="13">2.4.3.1</ecNumber>
    </recommendedName>
</protein>
<dbReference type="Pfam" id="PF00777">
    <property type="entry name" value="Glyco_transf_29"/>
    <property type="match status" value="1"/>
</dbReference>
<accession>A0ABM0M1V0</accession>
<gene>
    <name evidence="15" type="primary">LOC102804577</name>
</gene>
<keyword evidence="6" id="KW-0735">Signal-anchor</keyword>
<reference evidence="15" key="1">
    <citation type="submission" date="2025-08" db="UniProtKB">
        <authorList>
            <consortium name="RefSeq"/>
        </authorList>
    </citation>
    <scope>IDENTIFICATION</scope>
    <source>
        <tissue evidence="15">Testes</tissue>
    </source>
</reference>
<evidence type="ECO:0000256" key="10">
    <source>
        <dbReference type="ARBA" id="ARBA00023157"/>
    </source>
</evidence>
<comment type="subcellular location">
    <subcellularLocation>
        <location evidence="1">Golgi apparatus</location>
        <location evidence="1">Golgi stack membrane</location>
        <topology evidence="1">Single-pass type II membrane protein</topology>
    </subcellularLocation>
</comment>
<sequence>MMGYDTTPFKEMGISKYFPGRNIYEKYNYSRCAVVLSSFYMNETGFGDEIDSHEAVLRLNDAPTVGYEKSVGRKTTIRLLNSKCFNDSTFINDIEAMFVNTTLVTWKSGPYNGNLYKWYQRESVKELLAKYIRWRMVQPSQDFYVINPTSLWDIWDDIMYFNKGKPIKKIVPSSGFTGLLMMLGLCDKVDVYGFGINDVSSCHYYDKPGCNSASKRWHPLQEKAIMAAMHDGPISDLDKHVVTVNGFKHINCNGT</sequence>
<name>A0ABM0M1V0_SACKO</name>
<evidence type="ECO:0000313" key="14">
    <source>
        <dbReference type="Proteomes" id="UP000694865"/>
    </source>
</evidence>
<evidence type="ECO:0000256" key="6">
    <source>
        <dbReference type="ARBA" id="ARBA00022968"/>
    </source>
</evidence>
<comment type="catalytic activity">
    <reaction evidence="12">
        <text>a beta-D-galactoside + CMP-N-acetyl-beta-neuraminate = an N-acetyl-alpha-neuraminyl-(2-&gt;6)-beta-D-galactosyl derivative + CMP + H(+)</text>
        <dbReference type="Rhea" id="RHEA:52104"/>
        <dbReference type="ChEBI" id="CHEBI:15378"/>
        <dbReference type="ChEBI" id="CHEBI:28034"/>
        <dbReference type="ChEBI" id="CHEBI:57812"/>
        <dbReference type="ChEBI" id="CHEBI:60377"/>
        <dbReference type="ChEBI" id="CHEBI:136398"/>
        <dbReference type="EC" id="2.4.3.1"/>
    </reaction>
</comment>
<keyword evidence="14" id="KW-1185">Reference proteome</keyword>
<evidence type="ECO:0000256" key="5">
    <source>
        <dbReference type="ARBA" id="ARBA00022692"/>
    </source>
</evidence>
<evidence type="ECO:0000256" key="7">
    <source>
        <dbReference type="ARBA" id="ARBA00022989"/>
    </source>
</evidence>
<keyword evidence="4" id="KW-0808">Transferase</keyword>
<evidence type="ECO:0000256" key="4">
    <source>
        <dbReference type="ARBA" id="ARBA00022679"/>
    </source>
</evidence>
<evidence type="ECO:0000256" key="12">
    <source>
        <dbReference type="ARBA" id="ARBA00034249"/>
    </source>
</evidence>
<evidence type="ECO:0000256" key="11">
    <source>
        <dbReference type="ARBA" id="ARBA00023180"/>
    </source>
</evidence>
<dbReference type="PANTHER" id="PTHR46059">
    <property type="entry name" value="BETA-GALACTOSIDE ALPHA-2,6-SIALYLTRANSFERASE"/>
    <property type="match status" value="1"/>
</dbReference>
<dbReference type="GeneID" id="102804577"/>
<evidence type="ECO:0000313" key="15">
    <source>
        <dbReference type="RefSeq" id="XP_006813991.1"/>
    </source>
</evidence>
<evidence type="ECO:0000256" key="3">
    <source>
        <dbReference type="ARBA" id="ARBA00022676"/>
    </source>
</evidence>
<keyword evidence="5" id="KW-0812">Transmembrane</keyword>
<proteinExistence type="inferred from homology"/>
<dbReference type="Gene3D" id="3.90.1480.20">
    <property type="entry name" value="Glycosyl transferase family 29"/>
    <property type="match status" value="1"/>
</dbReference>
<keyword evidence="7" id="KW-1133">Transmembrane helix</keyword>
<evidence type="ECO:0000256" key="1">
    <source>
        <dbReference type="ARBA" id="ARBA00004447"/>
    </source>
</evidence>
<keyword evidence="3" id="KW-0328">Glycosyltransferase</keyword>
<keyword evidence="11" id="KW-0325">Glycoprotein</keyword>
<keyword evidence="10" id="KW-1015">Disulfide bond</keyword>
<keyword evidence="9" id="KW-0472">Membrane</keyword>
<evidence type="ECO:0000256" key="8">
    <source>
        <dbReference type="ARBA" id="ARBA00023034"/>
    </source>
</evidence>
<evidence type="ECO:0000256" key="9">
    <source>
        <dbReference type="ARBA" id="ARBA00023136"/>
    </source>
</evidence>
<dbReference type="Proteomes" id="UP000694865">
    <property type="component" value="Unplaced"/>
</dbReference>
<dbReference type="EC" id="2.4.3.1" evidence="13"/>
<keyword evidence="8" id="KW-0333">Golgi apparatus</keyword>